<evidence type="ECO:0000256" key="1">
    <source>
        <dbReference type="ARBA" id="ARBA00006242"/>
    </source>
</evidence>
<dbReference type="PANTHER" id="PTHR12534">
    <property type="entry name" value="30S RIBOSOMAL PROTEIN S2 PROKARYOTIC AND ORGANELLAR"/>
    <property type="match status" value="1"/>
</dbReference>
<dbReference type="PROSITE" id="PS00963">
    <property type="entry name" value="RIBOSOMAL_S2_2"/>
    <property type="match status" value="1"/>
</dbReference>
<keyword evidence="2 5" id="KW-0689">Ribosomal protein</keyword>
<dbReference type="PANTHER" id="PTHR12534:SF0">
    <property type="entry name" value="SMALL RIBOSOMAL SUBUNIT PROTEIN US2M"/>
    <property type="match status" value="1"/>
</dbReference>
<dbReference type="SUPFAM" id="SSF52313">
    <property type="entry name" value="Ribosomal protein S2"/>
    <property type="match status" value="1"/>
</dbReference>
<keyword evidence="3 5" id="KW-0687">Ribonucleoprotein</keyword>
<proteinExistence type="inferred from homology"/>
<dbReference type="RefSeq" id="WP_012869490.1">
    <property type="nucleotide sequence ID" value="NC_013522.1"/>
</dbReference>
<dbReference type="InterPro" id="IPR023591">
    <property type="entry name" value="Ribosomal_uS2_flav_dom_sf"/>
</dbReference>
<dbReference type="FunFam" id="1.10.287.610:FF:000001">
    <property type="entry name" value="30S ribosomal protein S2"/>
    <property type="match status" value="1"/>
</dbReference>
<dbReference type="HAMAP" id="MF_00291_B">
    <property type="entry name" value="Ribosomal_uS2_B"/>
    <property type="match status" value="1"/>
</dbReference>
<dbReference type="OrthoDB" id="9808036at2"/>
<dbReference type="PRINTS" id="PR00395">
    <property type="entry name" value="RIBOSOMALS2"/>
</dbReference>
<dbReference type="AlphaFoldDB" id="D1B9M2"/>
<reference evidence="7 8" key="1">
    <citation type="journal article" date="2009" name="Stand. Genomic Sci.">
        <title>Complete genome sequence of Thermanaerovibrio acidaminovorans type strain (Su883).</title>
        <authorList>
            <person name="Chovatia M."/>
            <person name="Sikorski J."/>
            <person name="Schroder M."/>
            <person name="Lapidus A."/>
            <person name="Nolan M."/>
            <person name="Tice H."/>
            <person name="Glavina Del Rio T."/>
            <person name="Copeland A."/>
            <person name="Cheng J.F."/>
            <person name="Lucas S."/>
            <person name="Chen F."/>
            <person name="Bruce D."/>
            <person name="Goodwin L."/>
            <person name="Pitluck S."/>
            <person name="Ivanova N."/>
            <person name="Mavromatis K."/>
            <person name="Ovchinnikova G."/>
            <person name="Pati A."/>
            <person name="Chen A."/>
            <person name="Palaniappan K."/>
            <person name="Land M."/>
            <person name="Hauser L."/>
            <person name="Chang Y.J."/>
            <person name="Jeffries C.D."/>
            <person name="Chain P."/>
            <person name="Saunders E."/>
            <person name="Detter J.C."/>
            <person name="Brettin T."/>
            <person name="Rohde M."/>
            <person name="Goker M."/>
            <person name="Spring S."/>
            <person name="Bristow J."/>
            <person name="Markowitz V."/>
            <person name="Hugenholtz P."/>
            <person name="Kyrpides N.C."/>
            <person name="Klenk H.P."/>
            <person name="Eisen J.A."/>
        </authorList>
    </citation>
    <scope>NUCLEOTIDE SEQUENCE [LARGE SCALE GENOMIC DNA]</scope>
    <source>
        <strain evidence="8">ATCC 49978 / DSM 6589 / Su883</strain>
    </source>
</reference>
<name>D1B9M2_THEAS</name>
<dbReference type="PATRIC" id="fig|525903.6.peg.743"/>
<dbReference type="EnsemblBacteria" id="ACZ18975">
    <property type="protein sequence ID" value="ACZ18975"/>
    <property type="gene ID" value="Taci_0742"/>
</dbReference>
<organism evidence="7 8">
    <name type="scientific">Thermanaerovibrio acidaminovorans (strain ATCC 49978 / DSM 6589 / Su883)</name>
    <name type="common">Selenomonas acidaminovorans</name>
    <dbReference type="NCBI Taxonomy" id="525903"/>
    <lineage>
        <taxon>Bacteria</taxon>
        <taxon>Thermotogati</taxon>
        <taxon>Synergistota</taxon>
        <taxon>Synergistia</taxon>
        <taxon>Synergistales</taxon>
        <taxon>Synergistaceae</taxon>
        <taxon>Thermanaerovibrio</taxon>
    </lineage>
</organism>
<dbReference type="GO" id="GO:0003735">
    <property type="term" value="F:structural constituent of ribosome"/>
    <property type="evidence" value="ECO:0007669"/>
    <property type="project" value="InterPro"/>
</dbReference>
<dbReference type="eggNOG" id="COG0052">
    <property type="taxonomic scope" value="Bacteria"/>
</dbReference>
<evidence type="ECO:0000256" key="4">
    <source>
        <dbReference type="ARBA" id="ARBA00035256"/>
    </source>
</evidence>
<dbReference type="Gene3D" id="3.40.50.10490">
    <property type="entry name" value="Glucose-6-phosphate isomerase like protein, domain 1"/>
    <property type="match status" value="1"/>
</dbReference>
<dbReference type="InterPro" id="IPR018130">
    <property type="entry name" value="Ribosomal_uS2_CS"/>
</dbReference>
<evidence type="ECO:0000256" key="2">
    <source>
        <dbReference type="ARBA" id="ARBA00022980"/>
    </source>
</evidence>
<comment type="similarity">
    <text evidence="1 5 6">Belongs to the universal ribosomal protein uS2 family.</text>
</comment>
<sequence length="281" mass="32036">MAVVSMKQLLECGVHFGHQTRRWNPKMKPYIFTERNGIYIIDLQKTVKGLERAYSFVREVAKEGGSMLFVGTKRQAQEPIRNEALRCGQFYINQRWLGGLLTNFATIRRRVNRMVELQKMEADGTINRYPKKEIIQLRKEREKLEKYLSGIKDMRDVPDALFIIDPRRENIAILEAAKLGIPVVAIVDTNCDPELITYPIPGNDDAIRAIELITGLMASAFIEGRQGVDGMATPQADQEEAVSGAAEDVIEIREKLHDEYSEVAETLVNQELEERKGWKEA</sequence>
<dbReference type="InterPro" id="IPR001865">
    <property type="entry name" value="Ribosomal_uS2"/>
</dbReference>
<dbReference type="CDD" id="cd01425">
    <property type="entry name" value="RPS2"/>
    <property type="match status" value="1"/>
</dbReference>
<dbReference type="Proteomes" id="UP000002030">
    <property type="component" value="Chromosome"/>
</dbReference>
<dbReference type="NCBIfam" id="TIGR01011">
    <property type="entry name" value="rpsB_bact"/>
    <property type="match status" value="1"/>
</dbReference>
<evidence type="ECO:0000256" key="6">
    <source>
        <dbReference type="RuleBase" id="RU003631"/>
    </source>
</evidence>
<evidence type="ECO:0000256" key="5">
    <source>
        <dbReference type="HAMAP-Rule" id="MF_00291"/>
    </source>
</evidence>
<evidence type="ECO:0000313" key="8">
    <source>
        <dbReference type="Proteomes" id="UP000002030"/>
    </source>
</evidence>
<dbReference type="EMBL" id="CP001818">
    <property type="protein sequence ID" value="ACZ18975.1"/>
    <property type="molecule type" value="Genomic_DNA"/>
</dbReference>
<dbReference type="Gene3D" id="1.10.287.610">
    <property type="entry name" value="Helix hairpin bin"/>
    <property type="match status" value="1"/>
</dbReference>
<dbReference type="GO" id="GO:0006412">
    <property type="term" value="P:translation"/>
    <property type="evidence" value="ECO:0007669"/>
    <property type="project" value="UniProtKB-UniRule"/>
</dbReference>
<evidence type="ECO:0000313" key="7">
    <source>
        <dbReference type="EMBL" id="ACZ18975.1"/>
    </source>
</evidence>
<dbReference type="STRING" id="525903.Taci_0742"/>
<accession>D1B9M2</accession>
<dbReference type="Pfam" id="PF00318">
    <property type="entry name" value="Ribosomal_S2"/>
    <property type="match status" value="1"/>
</dbReference>
<dbReference type="HOGENOM" id="CLU_040318_1_2_0"/>
<dbReference type="GO" id="GO:0022627">
    <property type="term" value="C:cytosolic small ribosomal subunit"/>
    <property type="evidence" value="ECO:0007669"/>
    <property type="project" value="TreeGrafter"/>
</dbReference>
<dbReference type="InterPro" id="IPR005706">
    <property type="entry name" value="Ribosomal_uS2_bac/mit/plastid"/>
</dbReference>
<evidence type="ECO:0000256" key="3">
    <source>
        <dbReference type="ARBA" id="ARBA00023274"/>
    </source>
</evidence>
<dbReference type="KEGG" id="tai:Taci_0742"/>
<protein>
    <recommendedName>
        <fullName evidence="4 5">Small ribosomal subunit protein uS2</fullName>
    </recommendedName>
</protein>
<keyword evidence="8" id="KW-1185">Reference proteome</keyword>
<dbReference type="PROSITE" id="PS00962">
    <property type="entry name" value="RIBOSOMAL_S2_1"/>
    <property type="match status" value="1"/>
</dbReference>
<gene>
    <name evidence="5" type="primary">rpsB</name>
    <name evidence="7" type="ordered locus">Taci_0742</name>
</gene>